<dbReference type="RefSeq" id="WP_253021251.1">
    <property type="nucleotide sequence ID" value="NZ_JAOSHN010000006.1"/>
</dbReference>
<keyword evidence="1" id="KW-0378">Hydrolase</keyword>
<proteinExistence type="predicted"/>
<comment type="caution">
    <text evidence="2">The sequence shown here is derived from an EMBL/GenBank/DDBJ whole genome shotgun (WGS) entry which is preliminary data.</text>
</comment>
<dbReference type="InterPro" id="IPR011335">
    <property type="entry name" value="Restrct_endonuc-II-like"/>
</dbReference>
<evidence type="ECO:0000313" key="2">
    <source>
        <dbReference type="EMBL" id="MCU7379536.1"/>
    </source>
</evidence>
<accession>A0A9J6QQD7</accession>
<dbReference type="AlphaFoldDB" id="A0A9J6QQD7"/>
<sequence>MIHNPDRSGWFGASDTNFVVTKNRDTKSFYYWWLEKLDLHKNEFTSKAMAAGTAWEHKILDAVDPTIRKDHQIVIEKYRLRVNYDGDKNGTIYEVKTHSQDKEFKVTTRYWRQAQVEMYAMKTTNLYIVAYGLIPEEYDNYFLPVDDKRIKFYRIEYDKQWIQNEYLPKLKELCRALRKGRFPT</sequence>
<dbReference type="Proteomes" id="UP001065549">
    <property type="component" value="Unassembled WGS sequence"/>
</dbReference>
<dbReference type="EMBL" id="JAOSHN010000006">
    <property type="protein sequence ID" value="MCU7379536.1"/>
    <property type="molecule type" value="Genomic_DNA"/>
</dbReference>
<protein>
    <submittedName>
        <fullName evidence="2">Uncharacterized protein</fullName>
    </submittedName>
</protein>
<gene>
    <name evidence="2" type="ORF">OBO34_14410</name>
</gene>
<name>A0A9J6QQD7_9FIRM</name>
<organism evidence="2 3">
    <name type="scientific">Hominibacterium faecale</name>
    <dbReference type="NCBI Taxonomy" id="2839743"/>
    <lineage>
        <taxon>Bacteria</taxon>
        <taxon>Bacillati</taxon>
        <taxon>Bacillota</taxon>
        <taxon>Clostridia</taxon>
        <taxon>Peptostreptococcales</taxon>
        <taxon>Anaerovoracaceae</taxon>
        <taxon>Hominibacterium</taxon>
    </lineage>
</organism>
<keyword evidence="3" id="KW-1185">Reference proteome</keyword>
<dbReference type="GO" id="GO:0016787">
    <property type="term" value="F:hydrolase activity"/>
    <property type="evidence" value="ECO:0007669"/>
    <property type="project" value="UniProtKB-KW"/>
</dbReference>
<evidence type="ECO:0000256" key="1">
    <source>
        <dbReference type="ARBA" id="ARBA00022801"/>
    </source>
</evidence>
<reference evidence="2" key="1">
    <citation type="submission" date="2022-09" db="EMBL/GenBank/DDBJ databases">
        <title>Culturomic study of gut microbiota in children with autism spectrum disorder.</title>
        <authorList>
            <person name="Efimov B.A."/>
            <person name="Chaplin A.V."/>
            <person name="Sokolova S.R."/>
            <person name="Pikina A.P."/>
            <person name="Korzhanova M."/>
            <person name="Belova V."/>
            <person name="Korostin D."/>
        </authorList>
    </citation>
    <scope>NUCLEOTIDE SEQUENCE</scope>
    <source>
        <strain evidence="2">ASD5510</strain>
    </source>
</reference>
<dbReference type="InterPro" id="IPR011604">
    <property type="entry name" value="PDDEXK-like_dom_sf"/>
</dbReference>
<dbReference type="Gene3D" id="3.90.320.10">
    <property type="match status" value="1"/>
</dbReference>
<dbReference type="SUPFAM" id="SSF52980">
    <property type="entry name" value="Restriction endonuclease-like"/>
    <property type="match status" value="1"/>
</dbReference>
<evidence type="ECO:0000313" key="3">
    <source>
        <dbReference type="Proteomes" id="UP001065549"/>
    </source>
</evidence>